<evidence type="ECO:0000313" key="6">
    <source>
        <dbReference type="EMBL" id="SUZ80252.1"/>
    </source>
</evidence>
<keyword evidence="3" id="KW-0949">S-adenosyl-L-methionine</keyword>
<name>A0A381QLN1_9ZZZZ</name>
<dbReference type="SUPFAM" id="SSF53335">
    <property type="entry name" value="S-adenosyl-L-methionine-dependent methyltransferases"/>
    <property type="match status" value="1"/>
</dbReference>
<dbReference type="Pfam" id="PF13649">
    <property type="entry name" value="Methyltransf_25"/>
    <property type="match status" value="1"/>
</dbReference>
<evidence type="ECO:0000259" key="5">
    <source>
        <dbReference type="SMART" id="SM00650"/>
    </source>
</evidence>
<protein>
    <recommendedName>
        <fullName evidence="5">Ribosomal RNA adenine methylase transferase N-terminal domain-containing protein</fullName>
    </recommendedName>
</protein>
<dbReference type="SMART" id="SM00650">
    <property type="entry name" value="rADc"/>
    <property type="match status" value="1"/>
</dbReference>
<dbReference type="InterPro" id="IPR029063">
    <property type="entry name" value="SAM-dependent_MTases_sf"/>
</dbReference>
<feature type="compositionally biased region" description="Basic and acidic residues" evidence="4">
    <location>
        <begin position="45"/>
        <end position="57"/>
    </location>
</feature>
<feature type="domain" description="Ribosomal RNA adenine methylase transferase N-terminal" evidence="5">
    <location>
        <begin position="85"/>
        <end position="217"/>
    </location>
</feature>
<keyword evidence="2" id="KW-0808">Transferase</keyword>
<evidence type="ECO:0000256" key="2">
    <source>
        <dbReference type="ARBA" id="ARBA00022679"/>
    </source>
</evidence>
<dbReference type="GO" id="GO:0000179">
    <property type="term" value="F:rRNA (adenine-N6,N6-)-dimethyltransferase activity"/>
    <property type="evidence" value="ECO:0007669"/>
    <property type="project" value="InterPro"/>
</dbReference>
<dbReference type="Gene3D" id="3.40.50.150">
    <property type="entry name" value="Vaccinia Virus protein VP39"/>
    <property type="match status" value="1"/>
</dbReference>
<organism evidence="6">
    <name type="scientific">marine metagenome</name>
    <dbReference type="NCBI Taxonomy" id="408172"/>
    <lineage>
        <taxon>unclassified sequences</taxon>
        <taxon>metagenomes</taxon>
        <taxon>ecological metagenomes</taxon>
    </lineage>
</organism>
<proteinExistence type="predicted"/>
<feature type="region of interest" description="Disordered" evidence="4">
    <location>
        <begin position="45"/>
        <end position="65"/>
    </location>
</feature>
<accession>A0A381QLN1</accession>
<sequence>MLLLATGEIEPTASRAYNSSGQESHACRERGQMSAIQRWTEMVRTEHAQSDSMRKEEPPDDSWSNFAGQFKADPRRTGDLLVNHLRQAIAPGQTVLDVGAGGGRLALPLALDAEKVIAVEPSPSMCRILREAASEFNVPNVEVVEAGWLDAQVDRADVAVCAHVLYVIQDIKAFVRKLEEHAGQVLVIVFQAPPQSQMYPLWERVHGVPRIGLPSLPEFLEVLDQLGTEPDVEVVHTERNRGFESLEVAIEQIARRLYVTPASPEMKRLEVLLPQVLEEKDGHFTIKGAIPLEPRVVSWRPGD</sequence>
<dbReference type="InterPro" id="IPR041698">
    <property type="entry name" value="Methyltransf_25"/>
</dbReference>
<dbReference type="AlphaFoldDB" id="A0A381QLN1"/>
<dbReference type="InterPro" id="IPR020598">
    <property type="entry name" value="rRNA_Ade_methylase_Trfase_N"/>
</dbReference>
<evidence type="ECO:0000256" key="4">
    <source>
        <dbReference type="SAM" id="MobiDB-lite"/>
    </source>
</evidence>
<evidence type="ECO:0000256" key="3">
    <source>
        <dbReference type="ARBA" id="ARBA00022691"/>
    </source>
</evidence>
<dbReference type="PANTHER" id="PTHR43861">
    <property type="entry name" value="TRANS-ACONITATE 2-METHYLTRANSFERASE-RELATED"/>
    <property type="match status" value="1"/>
</dbReference>
<evidence type="ECO:0000256" key="1">
    <source>
        <dbReference type="ARBA" id="ARBA00022603"/>
    </source>
</evidence>
<reference evidence="6" key="1">
    <citation type="submission" date="2018-05" db="EMBL/GenBank/DDBJ databases">
        <authorList>
            <person name="Lanie J.A."/>
            <person name="Ng W.-L."/>
            <person name="Kazmierczak K.M."/>
            <person name="Andrzejewski T.M."/>
            <person name="Davidsen T.M."/>
            <person name="Wayne K.J."/>
            <person name="Tettelin H."/>
            <person name="Glass J.I."/>
            <person name="Rusch D."/>
            <person name="Podicherti R."/>
            <person name="Tsui H.-C.T."/>
            <person name="Winkler M.E."/>
        </authorList>
    </citation>
    <scope>NUCLEOTIDE SEQUENCE</scope>
</reference>
<gene>
    <name evidence="6" type="ORF">METZ01_LOCUS33106</name>
</gene>
<dbReference type="CDD" id="cd02440">
    <property type="entry name" value="AdoMet_MTases"/>
    <property type="match status" value="1"/>
</dbReference>
<keyword evidence="1" id="KW-0489">Methyltransferase</keyword>
<dbReference type="EMBL" id="UINC01001420">
    <property type="protein sequence ID" value="SUZ80252.1"/>
    <property type="molecule type" value="Genomic_DNA"/>
</dbReference>